<reference evidence="2" key="1">
    <citation type="submission" date="2022-05" db="EMBL/GenBank/DDBJ databases">
        <authorList>
            <person name="Oliphant S.A."/>
            <person name="Watson-Haigh N.S."/>
            <person name="Sumby K.M."/>
            <person name="Gardner J.M."/>
            <person name="Jiranek V."/>
        </authorList>
    </citation>
    <scope>NUCLEOTIDE SEQUENCE</scope>
    <source>
        <strain evidence="2">KI4_B1</strain>
    </source>
</reference>
<evidence type="ECO:0000313" key="2">
    <source>
        <dbReference type="EMBL" id="USS88925.1"/>
    </source>
</evidence>
<accession>A0A9Q9E1N4</accession>
<dbReference type="Pfam" id="PF14393">
    <property type="entry name" value="DUF4422"/>
    <property type="match status" value="1"/>
</dbReference>
<dbReference type="InterPro" id="IPR025536">
    <property type="entry name" value="DUF4422"/>
</dbReference>
<dbReference type="Proteomes" id="UP001055911">
    <property type="component" value="Chromosome"/>
</dbReference>
<protein>
    <submittedName>
        <fullName evidence="2">DUF4422 domain-containing protein</fullName>
    </submittedName>
</protein>
<proteinExistence type="predicted"/>
<sequence length="261" mass="30826">MTPKILVASHKEAPMPADHNLYLPVLVGADFNYKGQRGFQLDNQGENISAKNPNYNELTAVYWAWKNLKNVDAVGLVHYRRFFSEERKRSLDDVLTEAQVEKLLQKAPVVLPKKRHYYIETIKSHYLHSHYQHPLDVTREVIATNYPEYLATFDRVMKRRSAHMFNMFIMKKDYFDSYCNWMFSVLANVEKQIDISIYSTQEARVFGYLSELLMDVWIDTNHVHYVECNWIQIGDRQLVKKAYGFLKRKLFSNVGNDNTHY</sequence>
<gene>
    <name evidence="2" type="ORF">M3M40_05410</name>
</gene>
<keyword evidence="3" id="KW-1185">Reference proteome</keyword>
<evidence type="ECO:0000259" key="1">
    <source>
        <dbReference type="Pfam" id="PF14393"/>
    </source>
</evidence>
<evidence type="ECO:0000313" key="3">
    <source>
        <dbReference type="Proteomes" id="UP001055911"/>
    </source>
</evidence>
<dbReference type="EMBL" id="CP097119">
    <property type="protein sequence ID" value="USS88925.1"/>
    <property type="molecule type" value="Genomic_DNA"/>
</dbReference>
<dbReference type="AlphaFoldDB" id="A0A9Q9E1N4"/>
<feature type="domain" description="DUF4422" evidence="1">
    <location>
        <begin position="4"/>
        <end position="221"/>
    </location>
</feature>
<name>A0A9Q9E1N4_9LACO</name>
<organism evidence="2 3">
    <name type="scientific">Fructilactobacillus cliffordii</name>
    <dbReference type="NCBI Taxonomy" id="2940299"/>
    <lineage>
        <taxon>Bacteria</taxon>
        <taxon>Bacillati</taxon>
        <taxon>Bacillota</taxon>
        <taxon>Bacilli</taxon>
        <taxon>Lactobacillales</taxon>
        <taxon>Lactobacillaceae</taxon>
        <taxon>Fructilactobacillus</taxon>
    </lineage>
</organism>
<dbReference type="RefSeq" id="WP_252766442.1">
    <property type="nucleotide sequence ID" value="NZ_CP097119.1"/>
</dbReference>